<dbReference type="SMART" id="SM00382">
    <property type="entry name" value="AAA"/>
    <property type="match status" value="2"/>
</dbReference>
<evidence type="ECO:0000256" key="8">
    <source>
        <dbReference type="SAM" id="Phobius"/>
    </source>
</evidence>
<feature type="transmembrane region" description="Helical" evidence="8">
    <location>
        <begin position="218"/>
        <end position="238"/>
    </location>
</feature>
<dbReference type="PANTHER" id="PTHR43394">
    <property type="entry name" value="ATP-DEPENDENT PERMEASE MDL1, MITOCHONDRIAL"/>
    <property type="match status" value="1"/>
</dbReference>
<protein>
    <submittedName>
        <fullName evidence="11">Leptomycin B resistance protein pmd1</fullName>
    </submittedName>
</protein>
<feature type="domain" description="ABC transmembrane type-1" evidence="10">
    <location>
        <begin position="744"/>
        <end position="1032"/>
    </location>
</feature>
<comment type="caution">
    <text evidence="11">The sequence shown here is derived from an EMBL/GenBank/DDBJ whole genome shotgun (WGS) entry which is preliminary data.</text>
</comment>
<dbReference type="InterPro" id="IPR003593">
    <property type="entry name" value="AAA+_ATPase"/>
</dbReference>
<proteinExistence type="predicted"/>
<dbReference type="InterPro" id="IPR027417">
    <property type="entry name" value="P-loop_NTPase"/>
</dbReference>
<dbReference type="CDD" id="cd18577">
    <property type="entry name" value="ABC_6TM_Pgp_ABCB1_D1_like"/>
    <property type="match status" value="1"/>
</dbReference>
<evidence type="ECO:0000313" key="12">
    <source>
        <dbReference type="Proteomes" id="UP000774617"/>
    </source>
</evidence>
<dbReference type="InterPro" id="IPR011527">
    <property type="entry name" value="ABC1_TM_dom"/>
</dbReference>
<feature type="compositionally biased region" description="Polar residues" evidence="7">
    <location>
        <begin position="21"/>
        <end position="36"/>
    </location>
</feature>
<keyword evidence="5 8" id="KW-1133">Transmembrane helix</keyword>
<feature type="domain" description="ABC transmembrane type-1" evidence="10">
    <location>
        <begin position="106"/>
        <end position="388"/>
    </location>
</feature>
<keyword evidence="3" id="KW-0547">Nucleotide-binding</keyword>
<keyword evidence="2 8" id="KW-0812">Transmembrane</keyword>
<feature type="compositionally biased region" description="Polar residues" evidence="7">
    <location>
        <begin position="1055"/>
        <end position="1067"/>
    </location>
</feature>
<feature type="region of interest" description="Disordered" evidence="7">
    <location>
        <begin position="1049"/>
        <end position="1078"/>
    </location>
</feature>
<dbReference type="Proteomes" id="UP000774617">
    <property type="component" value="Unassembled WGS sequence"/>
</dbReference>
<feature type="region of interest" description="Disordered" evidence="7">
    <location>
        <begin position="1"/>
        <end position="41"/>
    </location>
</feature>
<feature type="transmembrane region" description="Helical" evidence="8">
    <location>
        <begin position="887"/>
        <end position="908"/>
    </location>
</feature>
<evidence type="ECO:0000259" key="10">
    <source>
        <dbReference type="PROSITE" id="PS50929"/>
    </source>
</evidence>
<dbReference type="PROSITE" id="PS50893">
    <property type="entry name" value="ABC_TRANSPORTER_2"/>
    <property type="match status" value="2"/>
</dbReference>
<dbReference type="Pfam" id="PF00664">
    <property type="entry name" value="ABC_membrane"/>
    <property type="match status" value="2"/>
</dbReference>
<evidence type="ECO:0000313" key="11">
    <source>
        <dbReference type="EMBL" id="KAH7041933.1"/>
    </source>
</evidence>
<dbReference type="EMBL" id="JAGTJR010000028">
    <property type="protein sequence ID" value="KAH7041933.1"/>
    <property type="molecule type" value="Genomic_DNA"/>
</dbReference>
<accession>A0ABQ8G3W5</accession>
<feature type="domain" description="ABC transporter" evidence="9">
    <location>
        <begin position="1081"/>
        <end position="1320"/>
    </location>
</feature>
<dbReference type="PANTHER" id="PTHR43394:SF18">
    <property type="entry name" value="ABC TRANSPORTER B FAMILY MEMBER 11-LIKE"/>
    <property type="match status" value="1"/>
</dbReference>
<sequence>MEAAAVPTEPTALQPVRTRNDANSTPGEGQPQNQTHAPEVGAGESQWRRDMDMASMSTAQPRAWHAEIGVVPRSFFKRIAGLNPFRTSYFSLYRPLKSFQDRCILVAAVILSIAAGVPMPLIGVIFGHIINEFPPSEHELAVRIGQLLGVAVAYFVITWGWACCWGIIGERTSRGLREALLERALGMEMAYFDVEAPDMTSILTEKTQTVQLGTSEKVGLFIQSISYFVAAFTTGFILDAQLTGVLLAAVIPTMFLIIFFGSKAVAKFQKSSADIAEKASAIASSALKAVQVVQAFGIADELCNEYLELLRASVRAGIKKSVAGAVMLGTIYFTAYSANALAFWYGTRLQEERGAEGGAGTIYAVVLLILDASFVVGQFGPFLQTFAMAAGAGESIFEVLDHADPHIDVYAEDGEVPDQSAFTEGIRFENVTFVYPARPTARVLNGVNLDFQPGAVNGIVGASGSGKSTVAGLLLRFYDPSSGKVTIGSKDIKQFNVHGLRSRIAMVNQEPVLFSGTIFENIKYGLGEEHGLSDEEVLRRCEEAAREAACDFFDILPEGIHTLVGSSGHTSLSGGQKQRICLARALVGNPSLLILDEYTSAMDATSEALVLKALEKATSVSGRTTIIVAHRLATIKNAAKIMVMDQGNLIEEGTHESLIEKNGAYSRLVEAQKFDKSPLDSKTSSITATPSIAPETTDMDKDIESPAVQQVQHAEEEESSTPFGIGQLLRRAFRLSKPESFYIVLGLFASMVSGAIIVGEAIVFGNLVTILNMEFDSPNFEDRINYFCLMFFILSLIALCAYTTSGSCFGLVGQWLLCRIQDTSLRNILRQDVSWFSKPGRSPHSLMSSLSMDAGSISGLSGVIIGTIFSVTTSICGGMILAHVVAWKIAVVLLAAVPVMLVAGFFRLRVLSIADERHRSAYNDAAALASEACSAIRTVSALGRERGVLKQYKHAIEGPYRESLKFTLTGNILLAFSLSITYFVYALAYWWGSKQVREGLYGMRDFFIVLPALLFSAQTSGQMFSLAPEVTRAKTAARNVFKLHDQQPSIIVDSPNGNSASTLSGSDNDTEKPKARNKGTLDFRNVSLAYPSRPDTLALQEINLSIRAGEYVAFVGRSGAGKSSSIALIERFYDPTTGRVFLDGEDIRNKSVSSHRARIGLVEQEPNLFPGSVIHNVALGARPGVTPTREDVERVCKMCALHEFIMGLPEGYNTEVGANGGRLSGGQRQRLAIARALIRDPEILLLDEATSQLDATSEKEVRRAIAAASSGRTTIMVAHRLASVQKADRIFVFEKGRIVEQGNHEELVGQGGIYAGMVETQQLT</sequence>
<reference evidence="11 12" key="1">
    <citation type="journal article" date="2021" name="Nat. Commun.">
        <title>Genetic determinants of endophytism in the Arabidopsis root mycobiome.</title>
        <authorList>
            <person name="Mesny F."/>
            <person name="Miyauchi S."/>
            <person name="Thiergart T."/>
            <person name="Pickel B."/>
            <person name="Atanasova L."/>
            <person name="Karlsson M."/>
            <person name="Huettel B."/>
            <person name="Barry K.W."/>
            <person name="Haridas S."/>
            <person name="Chen C."/>
            <person name="Bauer D."/>
            <person name="Andreopoulos W."/>
            <person name="Pangilinan J."/>
            <person name="LaButti K."/>
            <person name="Riley R."/>
            <person name="Lipzen A."/>
            <person name="Clum A."/>
            <person name="Drula E."/>
            <person name="Henrissat B."/>
            <person name="Kohler A."/>
            <person name="Grigoriev I.V."/>
            <person name="Martin F.M."/>
            <person name="Hacquard S."/>
        </authorList>
    </citation>
    <scope>NUCLEOTIDE SEQUENCE [LARGE SCALE GENOMIC DNA]</scope>
    <source>
        <strain evidence="11 12">MPI-SDFR-AT-0080</strain>
    </source>
</reference>
<evidence type="ECO:0000256" key="2">
    <source>
        <dbReference type="ARBA" id="ARBA00022692"/>
    </source>
</evidence>
<dbReference type="Gene3D" id="1.20.1560.10">
    <property type="entry name" value="ABC transporter type 1, transmembrane domain"/>
    <property type="match status" value="1"/>
</dbReference>
<dbReference type="SUPFAM" id="SSF90123">
    <property type="entry name" value="ABC transporter transmembrane region"/>
    <property type="match status" value="2"/>
</dbReference>
<evidence type="ECO:0000256" key="4">
    <source>
        <dbReference type="ARBA" id="ARBA00022840"/>
    </source>
</evidence>
<dbReference type="CDD" id="cd03249">
    <property type="entry name" value="ABC_MTABC3_MDL1_MDL2"/>
    <property type="match status" value="1"/>
</dbReference>
<feature type="region of interest" description="Disordered" evidence="7">
    <location>
        <begin position="678"/>
        <end position="698"/>
    </location>
</feature>
<dbReference type="PROSITE" id="PS50929">
    <property type="entry name" value="ABC_TM1F"/>
    <property type="match status" value="2"/>
</dbReference>
<feature type="transmembrane region" description="Helical" evidence="8">
    <location>
        <begin position="321"/>
        <end position="345"/>
    </location>
</feature>
<evidence type="ECO:0000259" key="9">
    <source>
        <dbReference type="PROSITE" id="PS50893"/>
    </source>
</evidence>
<dbReference type="CDD" id="cd18578">
    <property type="entry name" value="ABC_6TM_Pgp_ABCB1_D2_like"/>
    <property type="match status" value="1"/>
</dbReference>
<feature type="transmembrane region" description="Helical" evidence="8">
    <location>
        <begin position="857"/>
        <end position="881"/>
    </location>
</feature>
<dbReference type="InterPro" id="IPR003439">
    <property type="entry name" value="ABC_transporter-like_ATP-bd"/>
</dbReference>
<evidence type="ECO:0000256" key="6">
    <source>
        <dbReference type="ARBA" id="ARBA00023136"/>
    </source>
</evidence>
<organism evidence="11 12">
    <name type="scientific">Macrophomina phaseolina</name>
    <dbReference type="NCBI Taxonomy" id="35725"/>
    <lineage>
        <taxon>Eukaryota</taxon>
        <taxon>Fungi</taxon>
        <taxon>Dikarya</taxon>
        <taxon>Ascomycota</taxon>
        <taxon>Pezizomycotina</taxon>
        <taxon>Dothideomycetes</taxon>
        <taxon>Dothideomycetes incertae sedis</taxon>
        <taxon>Botryosphaeriales</taxon>
        <taxon>Botryosphaeriaceae</taxon>
        <taxon>Macrophomina</taxon>
    </lineage>
</organism>
<feature type="transmembrane region" description="Helical" evidence="8">
    <location>
        <begin position="971"/>
        <end position="991"/>
    </location>
</feature>
<dbReference type="PROSITE" id="PS00211">
    <property type="entry name" value="ABC_TRANSPORTER_1"/>
    <property type="match status" value="2"/>
</dbReference>
<feature type="transmembrane region" description="Helical" evidence="8">
    <location>
        <begin position="357"/>
        <end position="376"/>
    </location>
</feature>
<dbReference type="Pfam" id="PF00005">
    <property type="entry name" value="ABC_tran"/>
    <property type="match status" value="2"/>
</dbReference>
<keyword evidence="6 8" id="KW-0472">Membrane</keyword>
<keyword evidence="12" id="KW-1185">Reference proteome</keyword>
<feature type="transmembrane region" description="Helical" evidence="8">
    <location>
        <begin position="147"/>
        <end position="168"/>
    </location>
</feature>
<feature type="compositionally biased region" description="Polar residues" evidence="7">
    <location>
        <begin position="680"/>
        <end position="690"/>
    </location>
</feature>
<feature type="transmembrane region" description="Helical" evidence="8">
    <location>
        <begin position="103"/>
        <end position="127"/>
    </location>
</feature>
<feature type="transmembrane region" description="Helical" evidence="8">
    <location>
        <begin position="244"/>
        <end position="262"/>
    </location>
</feature>
<dbReference type="Gene3D" id="3.40.50.300">
    <property type="entry name" value="P-loop containing nucleotide triphosphate hydrolases"/>
    <property type="match status" value="2"/>
</dbReference>
<name>A0ABQ8G3W5_9PEZI</name>
<dbReference type="SUPFAM" id="SSF52540">
    <property type="entry name" value="P-loop containing nucleoside triphosphate hydrolases"/>
    <property type="match status" value="2"/>
</dbReference>
<evidence type="ECO:0000256" key="5">
    <source>
        <dbReference type="ARBA" id="ARBA00022989"/>
    </source>
</evidence>
<dbReference type="InterPro" id="IPR036640">
    <property type="entry name" value="ABC1_TM_sf"/>
</dbReference>
<evidence type="ECO:0000256" key="7">
    <source>
        <dbReference type="SAM" id="MobiDB-lite"/>
    </source>
</evidence>
<feature type="transmembrane region" description="Helical" evidence="8">
    <location>
        <begin position="784"/>
        <end position="817"/>
    </location>
</feature>
<evidence type="ECO:0000256" key="1">
    <source>
        <dbReference type="ARBA" id="ARBA00004141"/>
    </source>
</evidence>
<feature type="domain" description="ABC transporter" evidence="9">
    <location>
        <begin position="426"/>
        <end position="671"/>
    </location>
</feature>
<feature type="transmembrane region" description="Helical" evidence="8">
    <location>
        <begin position="740"/>
        <end position="764"/>
    </location>
</feature>
<gene>
    <name evidence="11" type="ORF">B0J12DRAFT_216011</name>
</gene>
<keyword evidence="4" id="KW-0067">ATP-binding</keyword>
<dbReference type="InterPro" id="IPR039421">
    <property type="entry name" value="Type_1_exporter"/>
</dbReference>
<comment type="subcellular location">
    <subcellularLocation>
        <location evidence="1">Membrane</location>
        <topology evidence="1">Multi-pass membrane protein</topology>
    </subcellularLocation>
</comment>
<dbReference type="InterPro" id="IPR017871">
    <property type="entry name" value="ABC_transporter-like_CS"/>
</dbReference>
<evidence type="ECO:0000256" key="3">
    <source>
        <dbReference type="ARBA" id="ARBA00022741"/>
    </source>
</evidence>